<dbReference type="OrthoDB" id="9808081at2"/>
<dbReference type="Proteomes" id="UP000198379">
    <property type="component" value="Unassembled WGS sequence"/>
</dbReference>
<dbReference type="InterPro" id="IPR006186">
    <property type="entry name" value="Ser/Thr-sp_prot-phosphatase"/>
</dbReference>
<dbReference type="GO" id="GO:0005737">
    <property type="term" value="C:cytoplasm"/>
    <property type="evidence" value="ECO:0007669"/>
    <property type="project" value="TreeGrafter"/>
</dbReference>
<dbReference type="GO" id="GO:0016791">
    <property type="term" value="F:phosphatase activity"/>
    <property type="evidence" value="ECO:0007669"/>
    <property type="project" value="TreeGrafter"/>
</dbReference>
<protein>
    <submittedName>
        <fullName evidence="2">Serine/threonine protein phosphatase 1</fullName>
    </submittedName>
</protein>
<dbReference type="SUPFAM" id="SSF56300">
    <property type="entry name" value="Metallo-dependent phosphatases"/>
    <property type="match status" value="1"/>
</dbReference>
<dbReference type="PRINTS" id="PR00114">
    <property type="entry name" value="STPHPHTASE"/>
</dbReference>
<evidence type="ECO:0000259" key="1">
    <source>
        <dbReference type="Pfam" id="PF00149"/>
    </source>
</evidence>
<dbReference type="GO" id="GO:0110154">
    <property type="term" value="P:RNA decapping"/>
    <property type="evidence" value="ECO:0007669"/>
    <property type="project" value="TreeGrafter"/>
</dbReference>
<keyword evidence="3" id="KW-1185">Reference proteome</keyword>
<accession>A0A238YI41</accession>
<dbReference type="InterPro" id="IPR050126">
    <property type="entry name" value="Ap4A_hydrolase"/>
</dbReference>
<dbReference type="InterPro" id="IPR004843">
    <property type="entry name" value="Calcineurin-like_PHP"/>
</dbReference>
<sequence>MRTLVIGDIHGGYKALLQVLDRAEVTTADMLIFLGDYVDGWSESAQTVEKLIALSKSNTCVFIRGNHDVWCGLWLEKGATNPIWLAHGGKETMASYIQTGLLADKRHLAFYNELQDYYIDSENRLFLHAGFTSMHGVGKEEYESNYYWDRTLWEAALLAKNIAPEMLEKTPPQRFAHYNEIYIGHTPTTNYKQDTPIQAYKVYNIDTGAAFKGKLTMMDIDTKEYWQSDSLPSLYPDEKGRN</sequence>
<dbReference type="GO" id="GO:0008803">
    <property type="term" value="F:bis(5'-nucleosyl)-tetraphosphatase (symmetrical) activity"/>
    <property type="evidence" value="ECO:0007669"/>
    <property type="project" value="TreeGrafter"/>
</dbReference>
<proteinExistence type="predicted"/>
<organism evidence="2 3">
    <name type="scientific">Dokdonia pacifica</name>
    <dbReference type="NCBI Taxonomy" id="1627892"/>
    <lineage>
        <taxon>Bacteria</taxon>
        <taxon>Pseudomonadati</taxon>
        <taxon>Bacteroidota</taxon>
        <taxon>Flavobacteriia</taxon>
        <taxon>Flavobacteriales</taxon>
        <taxon>Flavobacteriaceae</taxon>
        <taxon>Dokdonia</taxon>
    </lineage>
</organism>
<dbReference type="InterPro" id="IPR029052">
    <property type="entry name" value="Metallo-depent_PP-like"/>
</dbReference>
<evidence type="ECO:0000313" key="2">
    <source>
        <dbReference type="EMBL" id="SNR70926.1"/>
    </source>
</evidence>
<dbReference type="AlphaFoldDB" id="A0A238YI41"/>
<feature type="domain" description="Calcineurin-like phosphoesterase" evidence="1">
    <location>
        <begin position="1"/>
        <end position="144"/>
    </location>
</feature>
<dbReference type="RefSeq" id="WP_089370879.1">
    <property type="nucleotide sequence ID" value="NZ_BMEP01000001.1"/>
</dbReference>
<dbReference type="PANTHER" id="PTHR42850:SF4">
    <property type="entry name" value="ZINC-DEPENDENT ENDOPOLYPHOSPHATASE"/>
    <property type="match status" value="1"/>
</dbReference>
<evidence type="ECO:0000313" key="3">
    <source>
        <dbReference type="Proteomes" id="UP000198379"/>
    </source>
</evidence>
<dbReference type="Gene3D" id="3.60.21.10">
    <property type="match status" value="1"/>
</dbReference>
<dbReference type="EMBL" id="FZNY01000002">
    <property type="protein sequence ID" value="SNR70926.1"/>
    <property type="molecule type" value="Genomic_DNA"/>
</dbReference>
<dbReference type="Pfam" id="PF00149">
    <property type="entry name" value="Metallophos"/>
    <property type="match status" value="1"/>
</dbReference>
<name>A0A238YI41_9FLAO</name>
<reference evidence="2 3" key="1">
    <citation type="submission" date="2017-06" db="EMBL/GenBank/DDBJ databases">
        <authorList>
            <person name="Kim H.J."/>
            <person name="Triplett B.A."/>
        </authorList>
    </citation>
    <scope>NUCLEOTIDE SEQUENCE [LARGE SCALE GENOMIC DNA]</scope>
    <source>
        <strain evidence="2 3">DSM 25597</strain>
    </source>
</reference>
<gene>
    <name evidence="2" type="ORF">SAMN06265376_10299</name>
</gene>
<dbReference type="PANTHER" id="PTHR42850">
    <property type="entry name" value="METALLOPHOSPHOESTERASE"/>
    <property type="match status" value="1"/>
</dbReference>